<accession>A0A8J1TC65</accession>
<dbReference type="AlphaFoldDB" id="A0A8J1TC65"/>
<dbReference type="EMBL" id="CAIIXF020000011">
    <property type="protein sequence ID" value="CAH1799072.1"/>
    <property type="molecule type" value="Genomic_DNA"/>
</dbReference>
<comment type="caution">
    <text evidence="2">The sequence shown here is derived from an EMBL/GenBank/DDBJ whole genome shotgun (WGS) entry which is preliminary data.</text>
</comment>
<feature type="region of interest" description="Disordered" evidence="1">
    <location>
        <begin position="71"/>
        <end position="92"/>
    </location>
</feature>
<organism evidence="2 3">
    <name type="scientific">Owenia fusiformis</name>
    <name type="common">Polychaete worm</name>
    <dbReference type="NCBI Taxonomy" id="6347"/>
    <lineage>
        <taxon>Eukaryota</taxon>
        <taxon>Metazoa</taxon>
        <taxon>Spiralia</taxon>
        <taxon>Lophotrochozoa</taxon>
        <taxon>Annelida</taxon>
        <taxon>Polychaeta</taxon>
        <taxon>Sedentaria</taxon>
        <taxon>Canalipalpata</taxon>
        <taxon>Sabellida</taxon>
        <taxon>Oweniida</taxon>
        <taxon>Oweniidae</taxon>
        <taxon>Owenia</taxon>
    </lineage>
</organism>
<feature type="region of interest" description="Disordered" evidence="1">
    <location>
        <begin position="245"/>
        <end position="288"/>
    </location>
</feature>
<evidence type="ECO:0000313" key="3">
    <source>
        <dbReference type="Proteomes" id="UP000749559"/>
    </source>
</evidence>
<dbReference type="OrthoDB" id="2101380at2759"/>
<reference evidence="2" key="1">
    <citation type="submission" date="2022-03" db="EMBL/GenBank/DDBJ databases">
        <authorList>
            <person name="Martin C."/>
        </authorList>
    </citation>
    <scope>NUCLEOTIDE SEQUENCE</scope>
</reference>
<sequence length="405" mass="46757">MSSYIDDDFVVHGRTTPMWEKPGHLSNSQLTTTTRRLTQNTLYSPDNKRDMRRSFDEKHLSDVANQLNNMSDSMRKSVSFSRNSTRRSYDNDKSVWSDNDSIDEELVRLIDRDNAEADVKPRNRAMKQLQSLKTKQSEQLINRSVSPYGSQWYTKPMHLTPEKFAYHDTSLSPQRSVSSPAFHRPTGSLGASLAIAELAKENATEYDLQDMNDQFEAYPVDMMEKAFFPVTLGASKVVRTKLEANGDIDHSPSRSMTFSPAPKRRPKSAGSRPPTGSRSQSTRSRMTPVDKMFLMNANTPTIKDAGVIPSSPYEYELAKLRMDRLRLEEDHLLELKRQAELERIRGPKPKWYEMKTPQFHYEANKNNTLIKSKSDWQALYDYRQELSRASQNFDKSYNKSLYEDY</sequence>
<keyword evidence="3" id="KW-1185">Reference proteome</keyword>
<dbReference type="Proteomes" id="UP000749559">
    <property type="component" value="Unassembled WGS sequence"/>
</dbReference>
<name>A0A8J1TC65_OWEFU</name>
<proteinExistence type="predicted"/>
<gene>
    <name evidence="2" type="ORF">OFUS_LOCUS23127</name>
</gene>
<evidence type="ECO:0000256" key="1">
    <source>
        <dbReference type="SAM" id="MobiDB-lite"/>
    </source>
</evidence>
<feature type="compositionally biased region" description="Polar residues" evidence="1">
    <location>
        <begin position="71"/>
        <end position="83"/>
    </location>
</feature>
<protein>
    <submittedName>
        <fullName evidence="2">Uncharacterized protein</fullName>
    </submittedName>
</protein>
<evidence type="ECO:0000313" key="2">
    <source>
        <dbReference type="EMBL" id="CAH1799072.1"/>
    </source>
</evidence>
<feature type="compositionally biased region" description="Polar residues" evidence="1">
    <location>
        <begin position="274"/>
        <end position="285"/>
    </location>
</feature>